<reference evidence="1 2" key="1">
    <citation type="submission" date="2021-03" db="EMBL/GenBank/DDBJ databases">
        <title>Antimicrobial resistance genes in bacteria isolated from Japanese honey, and their potential for conferring macrolide and lincosamide resistance in the American foulbrood pathogen Paenibacillus larvae.</title>
        <authorList>
            <person name="Okamoto M."/>
            <person name="Kumagai M."/>
            <person name="Kanamori H."/>
            <person name="Takamatsu D."/>
        </authorList>
    </citation>
    <scope>NUCLEOTIDE SEQUENCE [LARGE SCALE GENOMIC DNA]</scope>
    <source>
        <strain evidence="1 2">J8TS2</strain>
    </source>
</reference>
<gene>
    <name evidence="1" type="ORF">J8TS2_28150</name>
</gene>
<comment type="caution">
    <text evidence="1">The sequence shown here is derived from an EMBL/GenBank/DDBJ whole genome shotgun (WGS) entry which is preliminary data.</text>
</comment>
<evidence type="ECO:0000313" key="1">
    <source>
        <dbReference type="EMBL" id="GIN58496.1"/>
    </source>
</evidence>
<proteinExistence type="predicted"/>
<evidence type="ECO:0000313" key="2">
    <source>
        <dbReference type="Proteomes" id="UP000679950"/>
    </source>
</evidence>
<accession>A0ABQ4KM01</accession>
<dbReference type="EMBL" id="BORB01000024">
    <property type="protein sequence ID" value="GIN58496.1"/>
    <property type="molecule type" value="Genomic_DNA"/>
</dbReference>
<keyword evidence="2" id="KW-1185">Reference proteome</keyword>
<evidence type="ECO:0008006" key="3">
    <source>
        <dbReference type="Google" id="ProtNLM"/>
    </source>
</evidence>
<sequence>MATRPYKPCNKQGCPELVQDGSYCDRHKDDRVKYYDKYERNQESCLWQTKNVGYGTSFMHGL</sequence>
<organism evidence="1 2">
    <name type="scientific">Lederbergia ruris</name>
    <dbReference type="NCBI Taxonomy" id="217495"/>
    <lineage>
        <taxon>Bacteria</taxon>
        <taxon>Bacillati</taxon>
        <taxon>Bacillota</taxon>
        <taxon>Bacilli</taxon>
        <taxon>Bacillales</taxon>
        <taxon>Bacillaceae</taxon>
        <taxon>Lederbergia</taxon>
    </lineage>
</organism>
<protein>
    <recommendedName>
        <fullName evidence="3">HNH endonuclease</fullName>
    </recommendedName>
</protein>
<name>A0ABQ4KM01_9BACI</name>
<dbReference type="Proteomes" id="UP000679950">
    <property type="component" value="Unassembled WGS sequence"/>
</dbReference>